<dbReference type="Pfam" id="PF11790">
    <property type="entry name" value="Glyco_hydro_cc"/>
    <property type="match status" value="1"/>
</dbReference>
<dbReference type="GO" id="GO:0009277">
    <property type="term" value="C:fungal-type cell wall"/>
    <property type="evidence" value="ECO:0007669"/>
    <property type="project" value="TreeGrafter"/>
</dbReference>
<gene>
    <name evidence="3" type="ORF">BCR34DRAFT_640914</name>
</gene>
<evidence type="ECO:0000256" key="1">
    <source>
        <dbReference type="SAM" id="SignalP"/>
    </source>
</evidence>
<dbReference type="PANTHER" id="PTHR34154">
    <property type="entry name" value="ALKALI-SENSITIVE LINKAGE PROTEIN 1"/>
    <property type="match status" value="1"/>
</dbReference>
<comment type="caution">
    <text evidence="3">The sequence shown here is derived from an EMBL/GenBank/DDBJ whole genome shotgun (WGS) entry which is preliminary data.</text>
</comment>
<keyword evidence="1" id="KW-0732">Signal</keyword>
<proteinExistence type="predicted"/>
<feature type="signal peptide" evidence="1">
    <location>
        <begin position="1"/>
        <end position="20"/>
    </location>
</feature>
<evidence type="ECO:0000313" key="3">
    <source>
        <dbReference type="EMBL" id="ORX98365.1"/>
    </source>
</evidence>
<dbReference type="Gene3D" id="3.20.20.80">
    <property type="entry name" value="Glycosidases"/>
    <property type="match status" value="1"/>
</dbReference>
<feature type="domain" description="Asl1-like glycosyl hydrolase catalytic" evidence="2">
    <location>
        <begin position="36"/>
        <end position="258"/>
    </location>
</feature>
<evidence type="ECO:0000313" key="4">
    <source>
        <dbReference type="Proteomes" id="UP000193144"/>
    </source>
</evidence>
<accession>A0A1Y1YK23</accession>
<reference evidence="3 4" key="1">
    <citation type="submission" date="2016-07" db="EMBL/GenBank/DDBJ databases">
        <title>Pervasive Adenine N6-methylation of Active Genes in Fungi.</title>
        <authorList>
            <consortium name="DOE Joint Genome Institute"/>
            <person name="Mondo S.J."/>
            <person name="Dannebaum R.O."/>
            <person name="Kuo R.C."/>
            <person name="Labutti K."/>
            <person name="Haridas S."/>
            <person name="Kuo A."/>
            <person name="Salamov A."/>
            <person name="Ahrendt S.R."/>
            <person name="Lipzen A."/>
            <person name="Sullivan W."/>
            <person name="Andreopoulos W.B."/>
            <person name="Clum A."/>
            <person name="Lindquist E."/>
            <person name="Daum C."/>
            <person name="Ramamoorthy G.K."/>
            <person name="Gryganskyi A."/>
            <person name="Culley D."/>
            <person name="Magnuson J.K."/>
            <person name="James T.Y."/>
            <person name="O'Malley M.A."/>
            <person name="Stajich J.E."/>
            <person name="Spatafora J.W."/>
            <person name="Visel A."/>
            <person name="Grigoriev I.V."/>
        </authorList>
    </citation>
    <scope>NUCLEOTIDE SEQUENCE [LARGE SCALE GENOMIC DNA]</scope>
    <source>
        <strain evidence="3 4">CBS 115471</strain>
    </source>
</reference>
<evidence type="ECO:0000259" key="2">
    <source>
        <dbReference type="Pfam" id="PF11790"/>
    </source>
</evidence>
<dbReference type="GO" id="GO:0071966">
    <property type="term" value="P:fungal-type cell wall polysaccharide metabolic process"/>
    <property type="evidence" value="ECO:0007669"/>
    <property type="project" value="TreeGrafter"/>
</dbReference>
<sequence>MIGSTLLLAALTGLTTLSSAAPTPYTTKRGASGKRGLAFGKGNADKTALFAGEASWGYNWEAQLLPGLASGVEYVPMLHDDQTVFTSGFAAFAKGLIEGGTSKHILSINEPDQTETGGACMDIGRTVNAHKAHIQPLADAYPDVKIGSPSVTNGGGEMGLTYLKNFLAACHGCRIDFVCPHWYNGGDIEAFKTYMRNFHTETGKPLWISEWAAPGGDVQFMKDAIKWMDETDFVYRYAYMSVDSTLTAGSALTALGAAYASA</sequence>
<dbReference type="Proteomes" id="UP000193144">
    <property type="component" value="Unassembled WGS sequence"/>
</dbReference>
<feature type="chain" id="PRO_5013208839" description="Asl1-like glycosyl hydrolase catalytic domain-containing protein" evidence="1">
    <location>
        <begin position="21"/>
        <end position="262"/>
    </location>
</feature>
<dbReference type="STRING" id="1231657.A0A1Y1YK23"/>
<keyword evidence="4" id="KW-1185">Reference proteome</keyword>
<dbReference type="PANTHER" id="PTHR34154:SF10">
    <property type="entry name" value="ASL1-LIKE GLYCOSYL HYDROLASE CATALYTIC DOMAIN-CONTAINING PROTEIN"/>
    <property type="match status" value="1"/>
</dbReference>
<dbReference type="InterPro" id="IPR024655">
    <property type="entry name" value="Asl1_glyco_hydro_catalytic"/>
</dbReference>
<organism evidence="3 4">
    <name type="scientific">Clohesyomyces aquaticus</name>
    <dbReference type="NCBI Taxonomy" id="1231657"/>
    <lineage>
        <taxon>Eukaryota</taxon>
        <taxon>Fungi</taxon>
        <taxon>Dikarya</taxon>
        <taxon>Ascomycota</taxon>
        <taxon>Pezizomycotina</taxon>
        <taxon>Dothideomycetes</taxon>
        <taxon>Pleosporomycetidae</taxon>
        <taxon>Pleosporales</taxon>
        <taxon>Lindgomycetaceae</taxon>
        <taxon>Clohesyomyces</taxon>
    </lineage>
</organism>
<dbReference type="InterPro" id="IPR053183">
    <property type="entry name" value="ASL1"/>
</dbReference>
<name>A0A1Y1YK23_9PLEO</name>
<dbReference type="AlphaFoldDB" id="A0A1Y1YK23"/>
<dbReference type="EMBL" id="MCFA01000216">
    <property type="protein sequence ID" value="ORX98365.1"/>
    <property type="molecule type" value="Genomic_DNA"/>
</dbReference>
<dbReference type="InterPro" id="IPR017853">
    <property type="entry name" value="GH"/>
</dbReference>
<protein>
    <recommendedName>
        <fullName evidence="2">Asl1-like glycosyl hydrolase catalytic domain-containing protein</fullName>
    </recommendedName>
</protein>
<dbReference type="SUPFAM" id="SSF51445">
    <property type="entry name" value="(Trans)glycosidases"/>
    <property type="match status" value="1"/>
</dbReference>
<dbReference type="OrthoDB" id="5985073at2759"/>